<sequence>MVFRKTDKVWCGCTARDEGTDDHSNRCKERKAASGFGEDGDKAAACRRRCNHGVNTKDGDQRNGDKADDLKTLHTKISGRGHARTSKHDENPWADV</sequence>
<gene>
    <name evidence="2" type="ORF">SDC9_172565</name>
</gene>
<proteinExistence type="predicted"/>
<feature type="compositionally biased region" description="Basic residues" evidence="1">
    <location>
        <begin position="73"/>
        <end position="85"/>
    </location>
</feature>
<protein>
    <submittedName>
        <fullName evidence="2">Uncharacterized protein</fullName>
    </submittedName>
</protein>
<feature type="region of interest" description="Disordered" evidence="1">
    <location>
        <begin position="52"/>
        <end position="96"/>
    </location>
</feature>
<dbReference type="EMBL" id="VSSQ01074230">
    <property type="protein sequence ID" value="MPN25158.1"/>
    <property type="molecule type" value="Genomic_DNA"/>
</dbReference>
<name>A0A645GE41_9ZZZZ</name>
<evidence type="ECO:0000313" key="2">
    <source>
        <dbReference type="EMBL" id="MPN25158.1"/>
    </source>
</evidence>
<feature type="compositionally biased region" description="Basic and acidic residues" evidence="1">
    <location>
        <begin position="86"/>
        <end position="96"/>
    </location>
</feature>
<feature type="compositionally biased region" description="Basic and acidic residues" evidence="1">
    <location>
        <begin position="55"/>
        <end position="72"/>
    </location>
</feature>
<accession>A0A645GE41</accession>
<evidence type="ECO:0000256" key="1">
    <source>
        <dbReference type="SAM" id="MobiDB-lite"/>
    </source>
</evidence>
<dbReference type="AlphaFoldDB" id="A0A645GE41"/>
<comment type="caution">
    <text evidence="2">The sequence shown here is derived from an EMBL/GenBank/DDBJ whole genome shotgun (WGS) entry which is preliminary data.</text>
</comment>
<reference evidence="2" key="1">
    <citation type="submission" date="2019-08" db="EMBL/GenBank/DDBJ databases">
        <authorList>
            <person name="Kucharzyk K."/>
            <person name="Murdoch R.W."/>
            <person name="Higgins S."/>
            <person name="Loffler F."/>
        </authorList>
    </citation>
    <scope>NUCLEOTIDE SEQUENCE</scope>
</reference>
<organism evidence="2">
    <name type="scientific">bioreactor metagenome</name>
    <dbReference type="NCBI Taxonomy" id="1076179"/>
    <lineage>
        <taxon>unclassified sequences</taxon>
        <taxon>metagenomes</taxon>
        <taxon>ecological metagenomes</taxon>
    </lineage>
</organism>